<reference evidence="3" key="1">
    <citation type="journal article" date="2016" name="Genome Announc.">
        <title>Draft genome sequence of Aspergillus niger strain An76.</title>
        <authorList>
            <person name="Gong W."/>
            <person name="Cheng Z."/>
            <person name="Zhang H."/>
            <person name="Liu L."/>
            <person name="Gao P."/>
            <person name="Wang L."/>
        </authorList>
    </citation>
    <scope>NUCLEOTIDE SEQUENCE [LARGE SCALE GENOMIC DNA]</scope>
    <source>
        <strain evidence="3">An76</strain>
    </source>
</reference>
<evidence type="ECO:0000313" key="2">
    <source>
        <dbReference type="EMBL" id="GAQ37908.1"/>
    </source>
</evidence>
<evidence type="ECO:0000313" key="3">
    <source>
        <dbReference type="Proteomes" id="UP000068243"/>
    </source>
</evidence>
<evidence type="ECO:0000256" key="1">
    <source>
        <dbReference type="SAM" id="MobiDB-lite"/>
    </source>
</evidence>
<name>A0A117DXH2_ASPNG</name>
<dbReference type="Proteomes" id="UP000068243">
    <property type="component" value="Unassembled WGS sequence"/>
</dbReference>
<dbReference type="OrthoDB" id="4938517at2759"/>
<dbReference type="EMBL" id="BCMY01000003">
    <property type="protein sequence ID" value="GAQ37908.1"/>
    <property type="molecule type" value="Genomic_DNA"/>
</dbReference>
<feature type="region of interest" description="Disordered" evidence="1">
    <location>
        <begin position="1"/>
        <end position="20"/>
    </location>
</feature>
<feature type="compositionally biased region" description="Low complexity" evidence="1">
    <location>
        <begin position="1"/>
        <end position="15"/>
    </location>
</feature>
<accession>A0A117DXH2</accession>
<dbReference type="AlphaFoldDB" id="A0A117DXH2"/>
<dbReference type="OMA" id="DWHRWLV"/>
<gene>
    <name evidence="2" type="ORF">ABL_02377</name>
</gene>
<dbReference type="VEuPathDB" id="FungiDB:An04g04960"/>
<organism evidence="2 3">
    <name type="scientific">Aspergillus niger</name>
    <dbReference type="NCBI Taxonomy" id="5061"/>
    <lineage>
        <taxon>Eukaryota</taxon>
        <taxon>Fungi</taxon>
        <taxon>Dikarya</taxon>
        <taxon>Ascomycota</taxon>
        <taxon>Pezizomycotina</taxon>
        <taxon>Eurotiomycetes</taxon>
        <taxon>Eurotiomycetidae</taxon>
        <taxon>Eurotiales</taxon>
        <taxon>Aspergillaceae</taxon>
        <taxon>Aspergillus</taxon>
        <taxon>Aspergillus subgen. Circumdati</taxon>
    </lineage>
</organism>
<sequence>MDPTSTQPTQSTSPNHHNHNHHYHSPYYSHLIQTNKSNSAGDWHRWLVAAATRDDMITFFKGLAKYSKTSGAKITDVKPIHLAWWTFDSPDGYNIRELVKQIYQLNPSWYGNVEELNDSRGKVTVTLLDDAGGRSWPVLPCQDVELGGHFD</sequence>
<comment type="caution">
    <text evidence="2">The sequence shown here is derived from an EMBL/GenBank/DDBJ whole genome shotgun (WGS) entry which is preliminary data.</text>
</comment>
<protein>
    <submittedName>
        <fullName evidence="2">Uncharacterized protein</fullName>
    </submittedName>
</protein>
<proteinExistence type="predicted"/>